<comment type="caution">
    <text evidence="6">The sequence shown here is derived from an EMBL/GenBank/DDBJ whole genome shotgun (WGS) entry which is preliminary data.</text>
</comment>
<evidence type="ECO:0000313" key="6">
    <source>
        <dbReference type="EMBL" id="KKK80396.1"/>
    </source>
</evidence>
<dbReference type="Pfam" id="PF02527">
    <property type="entry name" value="GidB"/>
    <property type="match status" value="1"/>
</dbReference>
<evidence type="ECO:0000256" key="5">
    <source>
        <dbReference type="ARBA" id="ARBA00022691"/>
    </source>
</evidence>
<dbReference type="AlphaFoldDB" id="A0A0F9B7C9"/>
<accession>A0A0F9B7C9</accession>
<dbReference type="GO" id="GO:0005829">
    <property type="term" value="C:cytosol"/>
    <property type="evidence" value="ECO:0007669"/>
    <property type="project" value="TreeGrafter"/>
</dbReference>
<evidence type="ECO:0000256" key="4">
    <source>
        <dbReference type="ARBA" id="ARBA00022679"/>
    </source>
</evidence>
<keyword evidence="2" id="KW-0698">rRNA processing</keyword>
<dbReference type="SUPFAM" id="SSF53335">
    <property type="entry name" value="S-adenosyl-L-methionine-dependent methyltransferases"/>
    <property type="match status" value="1"/>
</dbReference>
<evidence type="ECO:0000256" key="2">
    <source>
        <dbReference type="ARBA" id="ARBA00022552"/>
    </source>
</evidence>
<dbReference type="Gene3D" id="3.40.50.150">
    <property type="entry name" value="Vaccinia Virus protein VP39"/>
    <property type="match status" value="1"/>
</dbReference>
<dbReference type="PANTHER" id="PTHR31760:SF0">
    <property type="entry name" value="S-ADENOSYL-L-METHIONINE-DEPENDENT METHYLTRANSFERASES SUPERFAMILY PROTEIN"/>
    <property type="match status" value="1"/>
</dbReference>
<reference evidence="6" key="1">
    <citation type="journal article" date="2015" name="Nature">
        <title>Complex archaea that bridge the gap between prokaryotes and eukaryotes.</title>
        <authorList>
            <person name="Spang A."/>
            <person name="Saw J.H."/>
            <person name="Jorgensen S.L."/>
            <person name="Zaremba-Niedzwiedzka K."/>
            <person name="Martijn J."/>
            <person name="Lind A.E."/>
            <person name="van Eijk R."/>
            <person name="Schleper C."/>
            <person name="Guy L."/>
            <person name="Ettema T.J."/>
        </authorList>
    </citation>
    <scope>NUCLEOTIDE SEQUENCE</scope>
</reference>
<dbReference type="InterPro" id="IPR003682">
    <property type="entry name" value="rRNA_ssu_MeTfrase_G"/>
</dbReference>
<organism evidence="6">
    <name type="scientific">marine sediment metagenome</name>
    <dbReference type="NCBI Taxonomy" id="412755"/>
    <lineage>
        <taxon>unclassified sequences</taxon>
        <taxon>metagenomes</taxon>
        <taxon>ecological metagenomes</taxon>
    </lineage>
</organism>
<dbReference type="GO" id="GO:0070043">
    <property type="term" value="F:rRNA (guanine-N7-)-methyltransferase activity"/>
    <property type="evidence" value="ECO:0007669"/>
    <property type="project" value="TreeGrafter"/>
</dbReference>
<dbReference type="HAMAP" id="MF_00074">
    <property type="entry name" value="16SrRNA_methyltr_G"/>
    <property type="match status" value="1"/>
</dbReference>
<evidence type="ECO:0000256" key="1">
    <source>
        <dbReference type="ARBA" id="ARBA00022490"/>
    </source>
</evidence>
<dbReference type="InterPro" id="IPR029063">
    <property type="entry name" value="SAM-dependent_MTases_sf"/>
</dbReference>
<sequence>MPTDIISELRKETGKLDIELTSAQEDRLLLYAKILAQENEKSNLTAIPVQKFVTEHFIDSFTVLKTDKIRRNMKIADVGAGAGFPGVPIKILETGISLYLIEPNNKKASFLRKLVEKLGIEGVEIIRARAEAAGREPDLREKMDVVVARAVAGLPVLLEYALPLCKVGGWFLAMKGPGVEKELEPARLAAAELGSRIDSVLKPYGRNHEKQRMIVQVQKDFPTSERYPRRTGIPVKRPLGGHFS</sequence>
<keyword evidence="3" id="KW-0489">Methyltransferase</keyword>
<protein>
    <recommendedName>
        <fullName evidence="7">Ribosomal RNA small subunit methyltransferase G</fullName>
    </recommendedName>
</protein>
<dbReference type="NCBIfam" id="TIGR00138">
    <property type="entry name" value="rsmG_gidB"/>
    <property type="match status" value="1"/>
</dbReference>
<keyword evidence="4" id="KW-0808">Transferase</keyword>
<dbReference type="PIRSF" id="PIRSF003078">
    <property type="entry name" value="GidB"/>
    <property type="match status" value="1"/>
</dbReference>
<gene>
    <name evidence="6" type="ORF">LCGC14_2823910</name>
</gene>
<proteinExistence type="inferred from homology"/>
<evidence type="ECO:0008006" key="7">
    <source>
        <dbReference type="Google" id="ProtNLM"/>
    </source>
</evidence>
<evidence type="ECO:0000256" key="3">
    <source>
        <dbReference type="ARBA" id="ARBA00022603"/>
    </source>
</evidence>
<dbReference type="FunFam" id="3.40.50.150:FF:000041">
    <property type="entry name" value="Ribosomal RNA small subunit methyltransferase G"/>
    <property type="match status" value="1"/>
</dbReference>
<name>A0A0F9B7C9_9ZZZZ</name>
<keyword evidence="1" id="KW-0963">Cytoplasm</keyword>
<dbReference type="CDD" id="cd02440">
    <property type="entry name" value="AdoMet_MTases"/>
    <property type="match status" value="1"/>
</dbReference>
<dbReference type="EMBL" id="LAZR01053598">
    <property type="protein sequence ID" value="KKK80396.1"/>
    <property type="molecule type" value="Genomic_DNA"/>
</dbReference>
<keyword evidence="5" id="KW-0949">S-adenosyl-L-methionine</keyword>
<dbReference type="PANTHER" id="PTHR31760">
    <property type="entry name" value="S-ADENOSYL-L-METHIONINE-DEPENDENT METHYLTRANSFERASES SUPERFAMILY PROTEIN"/>
    <property type="match status" value="1"/>
</dbReference>